<reference evidence="1" key="1">
    <citation type="submission" date="2020-06" db="EMBL/GenBank/DDBJ databases">
        <title>WGS assembly of Ceratodon purpureus strain R40.</title>
        <authorList>
            <person name="Carey S.B."/>
            <person name="Jenkins J."/>
            <person name="Shu S."/>
            <person name="Lovell J.T."/>
            <person name="Sreedasyam A."/>
            <person name="Maumus F."/>
            <person name="Tiley G.P."/>
            <person name="Fernandez-Pozo N."/>
            <person name="Barry K."/>
            <person name="Chen C."/>
            <person name="Wang M."/>
            <person name="Lipzen A."/>
            <person name="Daum C."/>
            <person name="Saski C.A."/>
            <person name="Payton A.C."/>
            <person name="Mcbreen J.C."/>
            <person name="Conrad R.E."/>
            <person name="Kollar L.M."/>
            <person name="Olsson S."/>
            <person name="Huttunen S."/>
            <person name="Landis J.B."/>
            <person name="Wickett N.J."/>
            <person name="Johnson M.G."/>
            <person name="Rensing S.A."/>
            <person name="Grimwood J."/>
            <person name="Schmutz J."/>
            <person name="Mcdaniel S.F."/>
        </authorList>
    </citation>
    <scope>NUCLEOTIDE SEQUENCE</scope>
    <source>
        <strain evidence="1">R40</strain>
    </source>
</reference>
<evidence type="ECO:0000313" key="2">
    <source>
        <dbReference type="Proteomes" id="UP000822688"/>
    </source>
</evidence>
<comment type="caution">
    <text evidence="1">The sequence shown here is derived from an EMBL/GenBank/DDBJ whole genome shotgun (WGS) entry which is preliminary data.</text>
</comment>
<proteinExistence type="predicted"/>
<dbReference type="EMBL" id="CM026423">
    <property type="protein sequence ID" value="KAG0582580.1"/>
    <property type="molecule type" value="Genomic_DNA"/>
</dbReference>
<protein>
    <submittedName>
        <fullName evidence="1">Uncharacterized protein</fullName>
    </submittedName>
</protein>
<name>A0A8T0IFS6_CERPU</name>
<keyword evidence="2" id="KW-1185">Reference proteome</keyword>
<organism evidence="1 2">
    <name type="scientific">Ceratodon purpureus</name>
    <name type="common">Fire moss</name>
    <name type="synonym">Dicranum purpureum</name>
    <dbReference type="NCBI Taxonomy" id="3225"/>
    <lineage>
        <taxon>Eukaryota</taxon>
        <taxon>Viridiplantae</taxon>
        <taxon>Streptophyta</taxon>
        <taxon>Embryophyta</taxon>
        <taxon>Bryophyta</taxon>
        <taxon>Bryophytina</taxon>
        <taxon>Bryopsida</taxon>
        <taxon>Dicranidae</taxon>
        <taxon>Pseudoditrichales</taxon>
        <taxon>Ditrichaceae</taxon>
        <taxon>Ceratodon</taxon>
    </lineage>
</organism>
<evidence type="ECO:0000313" key="1">
    <source>
        <dbReference type="EMBL" id="KAG0582580.1"/>
    </source>
</evidence>
<accession>A0A8T0IFS6</accession>
<dbReference type="AlphaFoldDB" id="A0A8T0IFS6"/>
<dbReference type="Proteomes" id="UP000822688">
    <property type="component" value="Chromosome 3"/>
</dbReference>
<sequence length="105" mass="12380">MRILDSRGGGLKVKSWKGSIVGVIERFETMRMLMIRMFDRHEDVVCTRCSRLQWNLYIAWIRVLHGRIERSIVTLQLPVVVVRREVTSGRVSDLYLGWLECMKWG</sequence>
<gene>
    <name evidence="1" type="ORF">KC19_3G070900</name>
</gene>